<dbReference type="InParanoid" id="K3Y859"/>
<protein>
    <submittedName>
        <fullName evidence="2">Uncharacterized protein</fullName>
    </submittedName>
</protein>
<sequence length="368" mass="38410">MPPQDVPTQGHAAAATNNAAVVVDGHHSPPVVAPAVTGHGKERRRRKHEVEDAGGSGVVVAAARSSEIEAAAADGGATDGARRSHHHRRPRAPATEGTKSGSVMYDAASVRPERGFSAVVHYSESAPATARPAVIVIGSRRKHRAAGSYSTTGGVNSYYSSDDHLAAASSSSSRLPNGAYAAAADGVSARAFTGGFGRYDSPSVTARPNGTVTGGKHRYHQATVGSSSGCGGGGGAYYADDYTAASSSSSRLIREPAAPPPPHHRPPKPHKDHGAPSSSAPTPPQEPSEDELLRVGLEVASKMDMATLHSMVKEHIDRNQEAEAVEEESLHFWRPLTDDEVDADLRAIYDKVAAWRAAASGSGKRRRH</sequence>
<feature type="region of interest" description="Disordered" evidence="1">
    <location>
        <begin position="202"/>
        <end position="227"/>
    </location>
</feature>
<evidence type="ECO:0000313" key="2">
    <source>
        <dbReference type="EnsemblPlants" id="KQK96920"/>
    </source>
</evidence>
<evidence type="ECO:0000313" key="3">
    <source>
        <dbReference type="Proteomes" id="UP000004995"/>
    </source>
</evidence>
<feature type="region of interest" description="Disordered" evidence="1">
    <location>
        <begin position="1"/>
        <end position="58"/>
    </location>
</feature>
<feature type="compositionally biased region" description="Polar residues" evidence="1">
    <location>
        <begin position="202"/>
        <end position="211"/>
    </location>
</feature>
<feature type="region of interest" description="Disordered" evidence="1">
    <location>
        <begin position="248"/>
        <end position="290"/>
    </location>
</feature>
<dbReference type="OMA" id="ASKMDMA"/>
<dbReference type="Gramene" id="KQK96920">
    <property type="protein sequence ID" value="KQK96920"/>
    <property type="gene ID" value="SETIT_010400mg"/>
</dbReference>
<dbReference type="Proteomes" id="UP000004995">
    <property type="component" value="Unassembled WGS sequence"/>
</dbReference>
<name>K3Y859_SETIT</name>
<feature type="compositionally biased region" description="Basic residues" evidence="1">
    <location>
        <begin position="262"/>
        <end position="271"/>
    </location>
</feature>
<reference evidence="3" key="1">
    <citation type="journal article" date="2012" name="Nat. Biotechnol.">
        <title>Reference genome sequence of the model plant Setaria.</title>
        <authorList>
            <person name="Bennetzen J.L."/>
            <person name="Schmutz J."/>
            <person name="Wang H."/>
            <person name="Percifield R."/>
            <person name="Hawkins J."/>
            <person name="Pontaroli A.C."/>
            <person name="Estep M."/>
            <person name="Feng L."/>
            <person name="Vaughn J.N."/>
            <person name="Grimwood J."/>
            <person name="Jenkins J."/>
            <person name="Barry K."/>
            <person name="Lindquist E."/>
            <person name="Hellsten U."/>
            <person name="Deshpande S."/>
            <person name="Wang X."/>
            <person name="Wu X."/>
            <person name="Mitros T."/>
            <person name="Triplett J."/>
            <person name="Yang X."/>
            <person name="Ye C.Y."/>
            <person name="Mauro-Herrera M."/>
            <person name="Wang L."/>
            <person name="Li P."/>
            <person name="Sharma M."/>
            <person name="Sharma R."/>
            <person name="Ronald P.C."/>
            <person name="Panaud O."/>
            <person name="Kellogg E.A."/>
            <person name="Brutnell T.P."/>
            <person name="Doust A.N."/>
            <person name="Tuskan G.A."/>
            <person name="Rokhsar D."/>
            <person name="Devos K.M."/>
        </authorList>
    </citation>
    <scope>NUCLEOTIDE SEQUENCE [LARGE SCALE GENOMIC DNA]</scope>
    <source>
        <strain evidence="3">cv. Yugu1</strain>
    </source>
</reference>
<reference evidence="2" key="2">
    <citation type="submission" date="2018-08" db="UniProtKB">
        <authorList>
            <consortium name="EnsemblPlants"/>
        </authorList>
    </citation>
    <scope>IDENTIFICATION</scope>
    <source>
        <strain evidence="2">Yugu1</strain>
    </source>
</reference>
<keyword evidence="3" id="KW-1185">Reference proteome</keyword>
<dbReference type="EnsemblPlants" id="KQK96920">
    <property type="protein sequence ID" value="KQK96920"/>
    <property type="gene ID" value="SETIT_010400mg"/>
</dbReference>
<evidence type="ECO:0000256" key="1">
    <source>
        <dbReference type="SAM" id="MobiDB-lite"/>
    </source>
</evidence>
<feature type="region of interest" description="Disordered" evidence="1">
    <location>
        <begin position="70"/>
        <end position="101"/>
    </location>
</feature>
<organism evidence="2 3">
    <name type="scientific">Setaria italica</name>
    <name type="common">Foxtail millet</name>
    <name type="synonym">Panicum italicum</name>
    <dbReference type="NCBI Taxonomy" id="4555"/>
    <lineage>
        <taxon>Eukaryota</taxon>
        <taxon>Viridiplantae</taxon>
        <taxon>Streptophyta</taxon>
        <taxon>Embryophyta</taxon>
        <taxon>Tracheophyta</taxon>
        <taxon>Spermatophyta</taxon>
        <taxon>Magnoliopsida</taxon>
        <taxon>Liliopsida</taxon>
        <taxon>Poales</taxon>
        <taxon>Poaceae</taxon>
        <taxon>PACMAD clade</taxon>
        <taxon>Panicoideae</taxon>
        <taxon>Panicodae</taxon>
        <taxon>Paniceae</taxon>
        <taxon>Cenchrinae</taxon>
        <taxon>Setaria</taxon>
    </lineage>
</organism>
<dbReference type="AlphaFoldDB" id="K3Y859"/>
<accession>K3Y859</accession>
<feature type="compositionally biased region" description="Low complexity" evidence="1">
    <location>
        <begin position="12"/>
        <end position="23"/>
    </location>
</feature>
<dbReference type="EMBL" id="AGNK02004308">
    <property type="status" value="NOT_ANNOTATED_CDS"/>
    <property type="molecule type" value="Genomic_DNA"/>
</dbReference>
<dbReference type="HOGENOM" id="CLU_753158_0_0_1"/>
<proteinExistence type="predicted"/>